<evidence type="ECO:0000313" key="8">
    <source>
        <dbReference type="Proteomes" id="UP001428290"/>
    </source>
</evidence>
<keyword evidence="2" id="KW-0805">Transcription regulation</keyword>
<evidence type="ECO:0000259" key="5">
    <source>
        <dbReference type="Pfam" id="PF04542"/>
    </source>
</evidence>
<evidence type="ECO:0000256" key="3">
    <source>
        <dbReference type="ARBA" id="ARBA00023082"/>
    </source>
</evidence>
<gene>
    <name evidence="7" type="ORF">Hgul01_03534</name>
</gene>
<dbReference type="InterPro" id="IPR036388">
    <property type="entry name" value="WH-like_DNA-bd_sf"/>
</dbReference>
<evidence type="ECO:0000256" key="1">
    <source>
        <dbReference type="ARBA" id="ARBA00010641"/>
    </source>
</evidence>
<name>A0ABP9X5E8_9CHLR</name>
<comment type="similarity">
    <text evidence="1">Belongs to the sigma-70 factor family. ECF subfamily.</text>
</comment>
<feature type="domain" description="RNA polymerase sigma factor 70 region 4 type 2" evidence="6">
    <location>
        <begin position="135"/>
        <end position="187"/>
    </location>
</feature>
<evidence type="ECO:0000259" key="6">
    <source>
        <dbReference type="Pfam" id="PF08281"/>
    </source>
</evidence>
<proteinExistence type="inferred from homology"/>
<dbReference type="InterPro" id="IPR007627">
    <property type="entry name" value="RNA_pol_sigma70_r2"/>
</dbReference>
<dbReference type="Pfam" id="PF04542">
    <property type="entry name" value="Sigma70_r2"/>
    <property type="match status" value="1"/>
</dbReference>
<dbReference type="Proteomes" id="UP001428290">
    <property type="component" value="Unassembled WGS sequence"/>
</dbReference>
<evidence type="ECO:0000256" key="2">
    <source>
        <dbReference type="ARBA" id="ARBA00023015"/>
    </source>
</evidence>
<dbReference type="EMBL" id="BAABRU010000013">
    <property type="protein sequence ID" value="GAA5529720.1"/>
    <property type="molecule type" value="Genomic_DNA"/>
</dbReference>
<keyword evidence="4" id="KW-0804">Transcription</keyword>
<evidence type="ECO:0000256" key="4">
    <source>
        <dbReference type="ARBA" id="ARBA00023163"/>
    </source>
</evidence>
<dbReference type="CDD" id="cd06171">
    <property type="entry name" value="Sigma70_r4"/>
    <property type="match status" value="1"/>
</dbReference>
<dbReference type="Pfam" id="PF08281">
    <property type="entry name" value="Sigma70_r4_2"/>
    <property type="match status" value="1"/>
</dbReference>
<dbReference type="PANTHER" id="PTHR43133:SF57">
    <property type="entry name" value="RNA POLYMERASE SIGMA-70 FACTOR"/>
    <property type="match status" value="1"/>
</dbReference>
<comment type="caution">
    <text evidence="7">The sequence shown here is derived from an EMBL/GenBank/DDBJ whole genome shotgun (WGS) entry which is preliminary data.</text>
</comment>
<keyword evidence="3" id="KW-0731">Sigma factor</keyword>
<dbReference type="RefSeq" id="WP_345723318.1">
    <property type="nucleotide sequence ID" value="NZ_BAABRU010000013.1"/>
</dbReference>
<dbReference type="SUPFAM" id="SSF88946">
    <property type="entry name" value="Sigma2 domain of RNA polymerase sigma factors"/>
    <property type="match status" value="1"/>
</dbReference>
<dbReference type="NCBIfam" id="TIGR02937">
    <property type="entry name" value="sigma70-ECF"/>
    <property type="match status" value="1"/>
</dbReference>
<reference evidence="7 8" key="1">
    <citation type="submission" date="2024-02" db="EMBL/GenBank/DDBJ databases">
        <title>Herpetosiphon gulosus NBRC 112829.</title>
        <authorList>
            <person name="Ichikawa N."/>
            <person name="Katano-Makiyama Y."/>
            <person name="Hidaka K."/>
        </authorList>
    </citation>
    <scope>NUCLEOTIDE SEQUENCE [LARGE SCALE GENOMIC DNA]</scope>
    <source>
        <strain evidence="7 8">NBRC 112829</strain>
    </source>
</reference>
<sequence>MALIQRLVAETTPFDQQTRDDHRDVALAVAGDHEAFLRLYQRYITPVYRFLMARLQQHHDAEEVAALAFERAWQSLAQFKPNGPFVGWLFTIVRRCLVDFYRRGQRSRQQTQLSAELASQQASPELTMLELEQQRLLHQALAQLTPEQQELLQLRFFAQLPYATIAQILGKREAAVKMAAYRALEQLKRRLTDDQSI</sequence>
<dbReference type="Gene3D" id="1.10.1740.10">
    <property type="match status" value="1"/>
</dbReference>
<dbReference type="InterPro" id="IPR014284">
    <property type="entry name" value="RNA_pol_sigma-70_dom"/>
</dbReference>
<keyword evidence="8" id="KW-1185">Reference proteome</keyword>
<accession>A0ABP9X5E8</accession>
<evidence type="ECO:0000313" key="7">
    <source>
        <dbReference type="EMBL" id="GAA5529720.1"/>
    </source>
</evidence>
<dbReference type="InterPro" id="IPR013249">
    <property type="entry name" value="RNA_pol_sigma70_r4_t2"/>
</dbReference>
<dbReference type="PANTHER" id="PTHR43133">
    <property type="entry name" value="RNA POLYMERASE ECF-TYPE SIGMA FACTO"/>
    <property type="match status" value="1"/>
</dbReference>
<organism evidence="7 8">
    <name type="scientific">Herpetosiphon gulosus</name>
    <dbReference type="NCBI Taxonomy" id="1973496"/>
    <lineage>
        <taxon>Bacteria</taxon>
        <taxon>Bacillati</taxon>
        <taxon>Chloroflexota</taxon>
        <taxon>Chloroflexia</taxon>
        <taxon>Herpetosiphonales</taxon>
        <taxon>Herpetosiphonaceae</taxon>
        <taxon>Herpetosiphon</taxon>
    </lineage>
</organism>
<dbReference type="InterPro" id="IPR039425">
    <property type="entry name" value="RNA_pol_sigma-70-like"/>
</dbReference>
<feature type="domain" description="RNA polymerase sigma-70 region 2" evidence="5">
    <location>
        <begin position="39"/>
        <end position="106"/>
    </location>
</feature>
<dbReference type="InterPro" id="IPR013325">
    <property type="entry name" value="RNA_pol_sigma_r2"/>
</dbReference>
<dbReference type="Gene3D" id="1.10.10.10">
    <property type="entry name" value="Winged helix-like DNA-binding domain superfamily/Winged helix DNA-binding domain"/>
    <property type="match status" value="1"/>
</dbReference>
<evidence type="ECO:0008006" key="9">
    <source>
        <dbReference type="Google" id="ProtNLM"/>
    </source>
</evidence>
<protein>
    <recommendedName>
        <fullName evidence="9">RNA polymerase subunit sigma-24</fullName>
    </recommendedName>
</protein>
<dbReference type="InterPro" id="IPR013324">
    <property type="entry name" value="RNA_pol_sigma_r3/r4-like"/>
</dbReference>
<dbReference type="SUPFAM" id="SSF88659">
    <property type="entry name" value="Sigma3 and sigma4 domains of RNA polymerase sigma factors"/>
    <property type="match status" value="1"/>
</dbReference>